<sequence>MPTTNTLQSDGTPANGQMRLGGSRGAGPLSARPASREAPSGNGGSGGPEAQPEEGTPTRRGRETRLPEGRGRRKAKMHLKVATLNIKGWGAQNQSGVSEKWLRVNQIIREKKIAILAVQEAHLNQDRVTTLNDVFGRNMVVVHSADPANGTGARGVAFVVNKRVIKKPDFTVRDLIPGRAMLLEIAWTSRRKLTLVNVYAPNVTSENAEMWRRLEAMRLSGVDIMLGDFNLVEDSLDRLPMKTDPGEAVNALMELKRVWRMSDGWRQTHMNQMAFTYQHTNGTTQSRLDRIYATRAIRKDADNWDLEEPGVDTDHRLAFVEIADRDAPFVGKGRWIMPQHLLRDDEMKATMKQLAGELVHEIDSIIERTAERNPQTAYTAFKLKLMKAARKRAKVKIPKIQRQLDRLRNDRDDVLRRMQHLDACTERQVWEDLQRTAAILQDRITRLERKRFETARKTLAMKCKVNSETLTKEWIRANYTPPDFEIEAMRELRDGEGPNAPYTSNTKKMTEIARKHYDSLQCVDPVDESGEEYVQAVRVALEPAEARLSNRHKAMMAAKLTREEILGAIKSAATNKSPGLDGLQSEVWKEYVKWQEQDARRGESGVDMVKALTAVFNDIAEFGTGGRSILCAPITLLNSDYKLMTRALAMRLAGCASEVIHPDQAGFVPGRSIYDHIRLASLTMDYAEAEEVNGAVVALDQEKAYDRIGHKYLYAALKHMNFPRNFIRVVQNLYADAESCVIINGAKSLFYRITRGVRQGDPLSCLLFDLAIEPLAAALRTSSLRGLCVPGMRDRLVAKLFADDTTAFLSEHDNYGDLVSVLDRWCKGSRAKFNVGKTEIIPVGTPQYRQRVVATRSLGGNSLPFPCGARIAKDGESVRVLGAWIGNGASTMASWSTVTALMRKNLDRWTLSRPTLRGKKLVISMEIGGRTQFLAKAQGMPPEVECAVEKLISDFVWGVGKRAMVAKDTLMLRWEEGGIGMLDIKARNEAIELIWLKAYLNLSDSRPAWAYMADVLMARAIMAEHKRTESDARVNAFLQTWTVSTRAAAGLPDALRRMVKVAVKYGVQVDVPSPGELLKKAMPVWYHVAADKVAYGPNSISGKCLRSKHGVNTVGQCAQVAGRLTSMNTEHVNRKECQCRQCMLDRIDKGCDNPARCTEAASRAISRLYPKWRPEDGRRRDGLSLTSTRKEMNAVAREEDGRILFDPSIAQGMPLAKAFRVFTSRDQERKPARRPPRVYQVVGEEIEVYTDGSCVDNGKENARAGSGVWFGAGDVRNASERVPGSNQSNQTGEFYAVIMAHKATPPFVPMHIVSDSKYVVNGLTKWLPRWESVGWIGVQNAEVIRAAVAYLRSRCAPTTLRWVKGHAGTEGNEGADALAARAAEMDRQYLPVALPPPTEYLREGAELAELTQKVAYAGIREVKSRRTGPRKKTSQMVTEALQTARNFDGSQYREEALWRAISGEGIDKRVRDFIWKMAHGAHRVGDFWNSIPGYEDRAICKRCGVTESMDHVLFECAAAGQARLWMLTRSLLRKRRINLPENMCAAFVIGAPACEIKNDDGKRKAGDTRLLHIAVTETAYLAWKMRCERVIGWEEEEDREHTVAEIGNRWAAIFNNRIALDQAMTSVRLAGKRAIAEDRVRETWIGTLSNEQDLPADWAVRRTWVLVGRPDLAPNG</sequence>
<dbReference type="InterPro" id="IPR043502">
    <property type="entry name" value="DNA/RNA_pol_sf"/>
</dbReference>
<dbReference type="InterPro" id="IPR036397">
    <property type="entry name" value="RNaseH_sf"/>
</dbReference>
<name>A0AAD7U4G1_9APHY</name>
<dbReference type="GO" id="GO:0003676">
    <property type="term" value="F:nucleic acid binding"/>
    <property type="evidence" value="ECO:0007669"/>
    <property type="project" value="InterPro"/>
</dbReference>
<reference evidence="4" key="1">
    <citation type="submission" date="2022-11" db="EMBL/GenBank/DDBJ databases">
        <title>Genome Sequence of Cubamyces cubensis.</title>
        <authorList>
            <person name="Buettner E."/>
        </authorList>
    </citation>
    <scope>NUCLEOTIDE SEQUENCE</scope>
    <source>
        <strain evidence="4">MPL-01</strain>
    </source>
</reference>
<feature type="compositionally biased region" description="Basic and acidic residues" evidence="2">
    <location>
        <begin position="56"/>
        <end position="70"/>
    </location>
</feature>
<dbReference type="Pfam" id="PF00075">
    <property type="entry name" value="RNase_H"/>
    <property type="match status" value="1"/>
</dbReference>
<feature type="coiled-coil region" evidence="1">
    <location>
        <begin position="390"/>
        <end position="450"/>
    </location>
</feature>
<dbReference type="InterPro" id="IPR036691">
    <property type="entry name" value="Endo/exonu/phosph_ase_sf"/>
</dbReference>
<evidence type="ECO:0000313" key="5">
    <source>
        <dbReference type="Proteomes" id="UP001215151"/>
    </source>
</evidence>
<feature type="region of interest" description="Disordered" evidence="2">
    <location>
        <begin position="1"/>
        <end position="76"/>
    </location>
</feature>
<dbReference type="PROSITE" id="PS50879">
    <property type="entry name" value="RNASE_H_1"/>
    <property type="match status" value="1"/>
</dbReference>
<dbReference type="Gene3D" id="3.30.420.10">
    <property type="entry name" value="Ribonuclease H-like superfamily/Ribonuclease H"/>
    <property type="match status" value="1"/>
</dbReference>
<dbReference type="SUPFAM" id="SSF56219">
    <property type="entry name" value="DNase I-like"/>
    <property type="match status" value="1"/>
</dbReference>
<organism evidence="4 5">
    <name type="scientific">Trametes cubensis</name>
    <dbReference type="NCBI Taxonomy" id="1111947"/>
    <lineage>
        <taxon>Eukaryota</taxon>
        <taxon>Fungi</taxon>
        <taxon>Dikarya</taxon>
        <taxon>Basidiomycota</taxon>
        <taxon>Agaricomycotina</taxon>
        <taxon>Agaricomycetes</taxon>
        <taxon>Polyporales</taxon>
        <taxon>Polyporaceae</taxon>
        <taxon>Trametes</taxon>
    </lineage>
</organism>
<evidence type="ECO:0000256" key="2">
    <source>
        <dbReference type="SAM" id="MobiDB-lite"/>
    </source>
</evidence>
<feature type="compositionally biased region" description="Polar residues" evidence="2">
    <location>
        <begin position="1"/>
        <end position="15"/>
    </location>
</feature>
<dbReference type="InterPro" id="IPR012337">
    <property type="entry name" value="RNaseH-like_sf"/>
</dbReference>
<keyword evidence="1" id="KW-0175">Coiled coil</keyword>
<accession>A0AAD7U4G1</accession>
<dbReference type="GO" id="GO:0004523">
    <property type="term" value="F:RNA-DNA hybrid ribonuclease activity"/>
    <property type="evidence" value="ECO:0007669"/>
    <property type="project" value="InterPro"/>
</dbReference>
<proteinExistence type="predicted"/>
<keyword evidence="5" id="KW-1185">Reference proteome</keyword>
<dbReference type="CDD" id="cd01650">
    <property type="entry name" value="RT_nLTR_like"/>
    <property type="match status" value="1"/>
</dbReference>
<protein>
    <recommendedName>
        <fullName evidence="3">RNase H type-1 domain-containing protein</fullName>
    </recommendedName>
</protein>
<dbReference type="CDD" id="cd09076">
    <property type="entry name" value="L1-EN"/>
    <property type="match status" value="1"/>
</dbReference>
<evidence type="ECO:0000259" key="3">
    <source>
        <dbReference type="PROSITE" id="PS50879"/>
    </source>
</evidence>
<dbReference type="Pfam" id="PF03372">
    <property type="entry name" value="Exo_endo_phos"/>
    <property type="match status" value="1"/>
</dbReference>
<dbReference type="Pfam" id="PF00078">
    <property type="entry name" value="RVT_1"/>
    <property type="match status" value="1"/>
</dbReference>
<feature type="domain" description="RNase H type-1" evidence="3">
    <location>
        <begin position="1242"/>
        <end position="1384"/>
    </location>
</feature>
<gene>
    <name evidence="4" type="ORF">ONZ51_g163</name>
</gene>
<dbReference type="InterPro" id="IPR002156">
    <property type="entry name" value="RNaseH_domain"/>
</dbReference>
<dbReference type="InterPro" id="IPR000477">
    <property type="entry name" value="RT_dom"/>
</dbReference>
<evidence type="ECO:0000256" key="1">
    <source>
        <dbReference type="SAM" id="Coils"/>
    </source>
</evidence>
<dbReference type="PANTHER" id="PTHR19446">
    <property type="entry name" value="REVERSE TRANSCRIPTASES"/>
    <property type="match status" value="1"/>
</dbReference>
<dbReference type="InterPro" id="IPR005135">
    <property type="entry name" value="Endo/exonuclease/phosphatase"/>
</dbReference>
<dbReference type="SUPFAM" id="SSF53098">
    <property type="entry name" value="Ribonuclease H-like"/>
    <property type="match status" value="1"/>
</dbReference>
<evidence type="ECO:0000313" key="4">
    <source>
        <dbReference type="EMBL" id="KAJ8502105.1"/>
    </source>
</evidence>
<dbReference type="Gene3D" id="3.60.10.10">
    <property type="entry name" value="Endonuclease/exonuclease/phosphatase"/>
    <property type="match status" value="1"/>
</dbReference>
<dbReference type="SUPFAM" id="SSF56672">
    <property type="entry name" value="DNA/RNA polymerases"/>
    <property type="match status" value="1"/>
</dbReference>
<dbReference type="CDD" id="cd09280">
    <property type="entry name" value="RNase_HI_eukaryote_like"/>
    <property type="match status" value="1"/>
</dbReference>
<comment type="caution">
    <text evidence="4">The sequence shown here is derived from an EMBL/GenBank/DDBJ whole genome shotgun (WGS) entry which is preliminary data.</text>
</comment>
<dbReference type="EMBL" id="JAPEVG010000002">
    <property type="protein sequence ID" value="KAJ8502105.1"/>
    <property type="molecule type" value="Genomic_DNA"/>
</dbReference>
<dbReference type="Proteomes" id="UP001215151">
    <property type="component" value="Unassembled WGS sequence"/>
</dbReference>